<name>A0A1F7YN29_9BACT</name>
<evidence type="ECO:0000313" key="3">
    <source>
        <dbReference type="Proteomes" id="UP000177263"/>
    </source>
</evidence>
<dbReference type="Gene3D" id="2.60.40.1120">
    <property type="entry name" value="Carboxypeptidase-like, regulatory domain"/>
    <property type="match status" value="1"/>
</dbReference>
<gene>
    <name evidence="2" type="ORF">A2801_02475</name>
</gene>
<reference evidence="2 3" key="1">
    <citation type="journal article" date="2016" name="Nat. Commun.">
        <title>Thousands of microbial genomes shed light on interconnected biogeochemical processes in an aquifer system.</title>
        <authorList>
            <person name="Anantharaman K."/>
            <person name="Brown C.T."/>
            <person name="Hug L.A."/>
            <person name="Sharon I."/>
            <person name="Castelle C.J."/>
            <person name="Probst A.J."/>
            <person name="Thomas B.C."/>
            <person name="Singh A."/>
            <person name="Wilkins M.J."/>
            <person name="Karaoz U."/>
            <person name="Brodie E.L."/>
            <person name="Williams K.H."/>
            <person name="Hubbard S.S."/>
            <person name="Banfield J.F."/>
        </authorList>
    </citation>
    <scope>NUCLEOTIDE SEQUENCE [LARGE SCALE GENOMIC DNA]</scope>
</reference>
<evidence type="ECO:0000313" key="2">
    <source>
        <dbReference type="EMBL" id="OGM28299.1"/>
    </source>
</evidence>
<accession>A0A1F7YN29</accession>
<dbReference type="Proteomes" id="UP000177263">
    <property type="component" value="Unassembled WGS sequence"/>
</dbReference>
<feature type="transmembrane region" description="Helical" evidence="1">
    <location>
        <begin position="12"/>
        <end position="38"/>
    </location>
</feature>
<keyword evidence="1" id="KW-0472">Membrane</keyword>
<comment type="caution">
    <text evidence="2">The sequence shown here is derived from an EMBL/GenBank/DDBJ whole genome shotgun (WGS) entry which is preliminary data.</text>
</comment>
<protein>
    <recommendedName>
        <fullName evidence="4">Carboxypeptidase regulatory-like domain-containing protein</fullName>
    </recommendedName>
</protein>
<dbReference type="AlphaFoldDB" id="A0A1F7YN29"/>
<organism evidence="2 3">
    <name type="scientific">Candidatus Woesebacteria bacterium RIFCSPHIGHO2_01_FULL_41_10</name>
    <dbReference type="NCBI Taxonomy" id="1802500"/>
    <lineage>
        <taxon>Bacteria</taxon>
        <taxon>Candidatus Woeseibacteriota</taxon>
    </lineage>
</organism>
<keyword evidence="1" id="KW-1133">Transmembrane helix</keyword>
<evidence type="ECO:0008006" key="4">
    <source>
        <dbReference type="Google" id="ProtNLM"/>
    </source>
</evidence>
<keyword evidence="1" id="KW-0812">Transmembrane</keyword>
<sequence length="447" mass="47450">MSARQKTKKGQIYIGVLISLGLFMILSQAVITLVFAAYDLLTFSRARITARHVAQEQIEEIRNVPFDDVGTQGGIPSGIFPQSNEVLRNGLSYTVRTTVVYIDDPFDGQTPIDLLPTDYKRVRVDVSWGGLAASNGATITLITDISPAGVESVTGGGTLSILVFDALGAPVPQATVTIVSSDVSPAVNLIAQTNDNGLVFLPGALACSGCYEVSITKSGFSSDKTYSTAEIANPTNPHATVIVGELTELLFSIDRTSTVNFVTQNYDAGSFTPLANQELLIQGNKTLGTNAFDEPVYKYEDTITTDANGSATLEGVEWGVYEITLPSEVDRNIAVATPLLPFTVDPNTTPTAQIGLAANNNPGLTVIITDSADAPIPLATAVLSNGVDYEETLETGESTEADFGQVYFTDIVPADYTLTLTATGYLDDIRTVTISGHTTETVILNQP</sequence>
<dbReference type="EMBL" id="MGGM01000032">
    <property type="protein sequence ID" value="OGM28299.1"/>
    <property type="molecule type" value="Genomic_DNA"/>
</dbReference>
<proteinExistence type="predicted"/>
<dbReference type="STRING" id="1802500.A2801_02475"/>
<evidence type="ECO:0000256" key="1">
    <source>
        <dbReference type="SAM" id="Phobius"/>
    </source>
</evidence>